<evidence type="ECO:0000259" key="2">
    <source>
        <dbReference type="Pfam" id="PF03184"/>
    </source>
</evidence>
<dbReference type="AlphaFoldDB" id="A0ABD1IN84"/>
<feature type="compositionally biased region" description="Pro residues" evidence="1">
    <location>
        <begin position="372"/>
        <end position="384"/>
    </location>
</feature>
<comment type="caution">
    <text evidence="3">The sequence shown here is derived from an EMBL/GenBank/DDBJ whole genome shotgun (WGS) entry which is preliminary data.</text>
</comment>
<dbReference type="PANTHER" id="PTHR19303">
    <property type="entry name" value="TRANSPOSON"/>
    <property type="match status" value="1"/>
</dbReference>
<accession>A0ABD1IN84</accession>
<evidence type="ECO:0000313" key="3">
    <source>
        <dbReference type="EMBL" id="KAL2076462.1"/>
    </source>
</evidence>
<feature type="region of interest" description="Disordered" evidence="1">
    <location>
        <begin position="368"/>
        <end position="442"/>
    </location>
</feature>
<dbReference type="InterPro" id="IPR050863">
    <property type="entry name" value="CenT-Element_Derived"/>
</dbReference>
<feature type="domain" description="DDE-1" evidence="2">
    <location>
        <begin position="218"/>
        <end position="296"/>
    </location>
</feature>
<organism evidence="3 4">
    <name type="scientific">Coilia grayii</name>
    <name type="common">Gray's grenadier anchovy</name>
    <dbReference type="NCBI Taxonomy" id="363190"/>
    <lineage>
        <taxon>Eukaryota</taxon>
        <taxon>Metazoa</taxon>
        <taxon>Chordata</taxon>
        <taxon>Craniata</taxon>
        <taxon>Vertebrata</taxon>
        <taxon>Euteleostomi</taxon>
        <taxon>Actinopterygii</taxon>
        <taxon>Neopterygii</taxon>
        <taxon>Teleostei</taxon>
        <taxon>Clupei</taxon>
        <taxon>Clupeiformes</taxon>
        <taxon>Clupeoidei</taxon>
        <taxon>Engraulidae</taxon>
        <taxon>Coilinae</taxon>
        <taxon>Coilia</taxon>
    </lineage>
</organism>
<feature type="compositionally biased region" description="Basic residues" evidence="1">
    <location>
        <begin position="420"/>
        <end position="436"/>
    </location>
</feature>
<dbReference type="PANTHER" id="PTHR19303:SF74">
    <property type="entry name" value="POGO TRANSPOSABLE ELEMENT WITH KRAB DOMAIN"/>
    <property type="match status" value="1"/>
</dbReference>
<dbReference type="Proteomes" id="UP001591681">
    <property type="component" value="Unassembled WGS sequence"/>
</dbReference>
<reference evidence="3 4" key="1">
    <citation type="submission" date="2024-09" db="EMBL/GenBank/DDBJ databases">
        <title>A chromosome-level genome assembly of Gray's grenadier anchovy, Coilia grayii.</title>
        <authorList>
            <person name="Fu Z."/>
        </authorList>
    </citation>
    <scope>NUCLEOTIDE SEQUENCE [LARGE SCALE GENOMIC DNA]</scope>
    <source>
        <strain evidence="3">G4</strain>
        <tissue evidence="3">Muscle</tissue>
    </source>
</reference>
<dbReference type="InterPro" id="IPR004875">
    <property type="entry name" value="DDE_SF_endonuclease_dom"/>
</dbReference>
<name>A0ABD1IN84_9TELE</name>
<evidence type="ECO:0000313" key="4">
    <source>
        <dbReference type="Proteomes" id="UP001591681"/>
    </source>
</evidence>
<protein>
    <recommendedName>
        <fullName evidence="2">DDE-1 domain-containing protein</fullName>
    </recommendedName>
</protein>
<proteinExistence type="predicted"/>
<keyword evidence="4" id="KW-1185">Reference proteome</keyword>
<dbReference type="EMBL" id="JBHFQA010000339">
    <property type="protein sequence ID" value="KAL2076462.1"/>
    <property type="molecule type" value="Genomic_DNA"/>
</dbReference>
<gene>
    <name evidence="3" type="ORF">ACEWY4_027926</name>
</gene>
<dbReference type="Pfam" id="PF03184">
    <property type="entry name" value="DDE_1"/>
    <property type="match status" value="1"/>
</dbReference>
<evidence type="ECO:0000256" key="1">
    <source>
        <dbReference type="SAM" id="MobiDB-lite"/>
    </source>
</evidence>
<sequence>MQKVLQEIRGKKLFVVIDETSDNRDCSVLNIVIGTEGKYYLTDVIFMDSCNYSTVSQAILQSLHNNQIYQLVRVFDPRQAPAKERQIEAYGTLWGFKSPSPELSEEWATYHHCVRNESLSASLNLADYWKGHYWFHNFMQRNPGLGMRKPEVLSAARAIGLNQQVVSQWFQIYEDLLHTLGLEGIPSHLWNCDETGLQDQFSSNKVVGQIGQSCMEVCSDNGWINADLFTEWGQLFVQSLPKGDQRPHILLLDGHSSHVYNVKFINLIISNNVHILCYPPHTTHALQPADKALFRSAHHWDKEGRKWTRLMAGQKLPKTEFFSIFNRAWMKAATVQNAQAGFRGTGMYPLNRNIIPEATFAPNKTTERILPPILPAPPSMPQTPPASSTRPESLPQAFPARPRHHQLHPADSSLPQHYPARPRHHQLHPGPRHHQHLPITRL</sequence>